<proteinExistence type="inferred from homology"/>
<gene>
    <name evidence="8" type="ORF">DIABBA_LOCUS13093</name>
</gene>
<dbReference type="Gene3D" id="1.20.1310.10">
    <property type="entry name" value="Cullin Repeats"/>
    <property type="match status" value="1"/>
</dbReference>
<reference evidence="8" key="1">
    <citation type="submission" date="2022-01" db="EMBL/GenBank/DDBJ databases">
        <authorList>
            <person name="King R."/>
        </authorList>
    </citation>
    <scope>NUCLEOTIDE SEQUENCE</scope>
</reference>
<evidence type="ECO:0000259" key="7">
    <source>
        <dbReference type="PROSITE" id="PS50069"/>
    </source>
</evidence>
<keyword evidence="4" id="KW-0833">Ubl conjugation pathway</keyword>
<dbReference type="SUPFAM" id="SSF46785">
    <property type="entry name" value="Winged helix' DNA-binding domain"/>
    <property type="match status" value="1"/>
</dbReference>
<dbReference type="Proteomes" id="UP001153709">
    <property type="component" value="Chromosome 9"/>
</dbReference>
<dbReference type="Pfam" id="PF25773">
    <property type="entry name" value="TPR_ANAPC2"/>
    <property type="match status" value="1"/>
</dbReference>
<dbReference type="PROSITE" id="PS50069">
    <property type="entry name" value="CULLIN_2"/>
    <property type="match status" value="1"/>
</dbReference>
<evidence type="ECO:0000313" key="9">
    <source>
        <dbReference type="Proteomes" id="UP001153709"/>
    </source>
</evidence>
<evidence type="ECO:0000313" key="8">
    <source>
        <dbReference type="EMBL" id="CAG9840451.1"/>
    </source>
</evidence>
<dbReference type="InterPro" id="IPR059120">
    <property type="entry name" value="Cullin-like_AB"/>
</dbReference>
<dbReference type="InterPro" id="IPR044554">
    <property type="entry name" value="ANAPC2"/>
</dbReference>
<dbReference type="GO" id="GO:0031625">
    <property type="term" value="F:ubiquitin protein ligase binding"/>
    <property type="evidence" value="ECO:0007669"/>
    <property type="project" value="InterPro"/>
</dbReference>
<sequence>MFSFHYTELEDQTHEIDYAESWEIAKEIFPILDDTVLLTDVDYVCSKRYDLSKLVRFRKNPDLSLLIQRLVVSKLEQRLRNEVAPAFWLYFKVNEHESRGFKQFYNAVKCLHDNYIDLEQNVNVLEWFRNATLVSEPVYGEESVHDAYKHIFKATLLSQLQLDYQTVVMNFYSAALKMEDLDEVSDGQCIICSQDRLECNCMDLFTETNGKLGEMTLLEPLVGQTLTSLVHETIHSYIHKVCKDSFDSSFVDVLEMWLYKVILKWLTKIYCYDQSVPLKQTVETFEKKLINFLYTIYTKMRIDQLFNIIIEYPESLPALEDLRICLPRTDLKPMLTKKLQKAMETRLLHPGVSTPDVLTAYVAAIRSLRVLDPTGLLLETVTQPVHEYLRSREDTVRCVVTSLTEDGPNDLAEELVRGEAVQVDENTPLDEDNEDWETWVPDPIDTVPNRIVTSRRTSDIISMLVNVYGSKELFVNEYRTLLANRLLTQSTFDTEKEIRYLELLKLRFGDSQLHYCEVMLKDVADSKRITQHIKQEVDYVEEEIPVSAMIVSAQFWPAFKEEKLDLHPKVQDQIAKFIAAFETLKGSRTLCWKTHLGFVDIEVELADRTLNLAVSPVHATILMHFQDKGSWELEELSKVMQCPATVLRRKISFWQCHGIIAETIQDVFSIQDELDQKPASVQEDLFVEDYETESAMASAQDQREEELQTFWSYIVGMLMNLDTLPIERIHQMLKMFAFQGPTIECTMQELRAFLDRKCREHLLIYSNGYYKLPK</sequence>
<dbReference type="SUPFAM" id="SSF75632">
    <property type="entry name" value="Cullin homology domain"/>
    <property type="match status" value="1"/>
</dbReference>
<evidence type="ECO:0000256" key="5">
    <source>
        <dbReference type="ARBA" id="ARBA00023306"/>
    </source>
</evidence>
<dbReference type="OrthoDB" id="5581181at2759"/>
<dbReference type="InterPro" id="IPR036390">
    <property type="entry name" value="WH_DNA-bd_sf"/>
</dbReference>
<evidence type="ECO:0000256" key="4">
    <source>
        <dbReference type="ARBA" id="ARBA00022786"/>
    </source>
</evidence>
<evidence type="ECO:0000256" key="3">
    <source>
        <dbReference type="ARBA" id="ARBA00022776"/>
    </source>
</evidence>
<keyword evidence="9" id="KW-1185">Reference proteome</keyword>
<dbReference type="GO" id="GO:0070979">
    <property type="term" value="P:protein K11-linked ubiquitination"/>
    <property type="evidence" value="ECO:0007669"/>
    <property type="project" value="TreeGrafter"/>
</dbReference>
<organism evidence="8 9">
    <name type="scientific">Diabrotica balteata</name>
    <name type="common">Banded cucumber beetle</name>
    <dbReference type="NCBI Taxonomy" id="107213"/>
    <lineage>
        <taxon>Eukaryota</taxon>
        <taxon>Metazoa</taxon>
        <taxon>Ecdysozoa</taxon>
        <taxon>Arthropoda</taxon>
        <taxon>Hexapoda</taxon>
        <taxon>Insecta</taxon>
        <taxon>Pterygota</taxon>
        <taxon>Neoptera</taxon>
        <taxon>Endopterygota</taxon>
        <taxon>Coleoptera</taxon>
        <taxon>Polyphaga</taxon>
        <taxon>Cucujiformia</taxon>
        <taxon>Chrysomeloidea</taxon>
        <taxon>Chrysomelidae</taxon>
        <taxon>Galerucinae</taxon>
        <taxon>Diabroticina</taxon>
        <taxon>Diabroticites</taxon>
        <taxon>Diabrotica</taxon>
    </lineage>
</organism>
<dbReference type="Pfam" id="PF26557">
    <property type="entry name" value="Cullin_AB"/>
    <property type="match status" value="1"/>
</dbReference>
<dbReference type="Gene3D" id="1.10.10.10">
    <property type="entry name" value="Winged helix-like DNA-binding domain superfamily/Winged helix DNA-binding domain"/>
    <property type="match status" value="1"/>
</dbReference>
<dbReference type="GO" id="GO:0051301">
    <property type="term" value="P:cell division"/>
    <property type="evidence" value="ECO:0007669"/>
    <property type="project" value="UniProtKB-KW"/>
</dbReference>
<dbReference type="AlphaFoldDB" id="A0A9N9TD16"/>
<dbReference type="InterPro" id="IPR016158">
    <property type="entry name" value="Cullin_homology"/>
</dbReference>
<keyword evidence="2" id="KW-0132">Cell division</keyword>
<dbReference type="InterPro" id="IPR057975">
    <property type="entry name" value="TPR_ANAPC2"/>
</dbReference>
<keyword evidence="3" id="KW-0498">Mitosis</keyword>
<dbReference type="GO" id="GO:0005680">
    <property type="term" value="C:anaphase-promoting complex"/>
    <property type="evidence" value="ECO:0007669"/>
    <property type="project" value="TreeGrafter"/>
</dbReference>
<dbReference type="InterPro" id="IPR036317">
    <property type="entry name" value="Cullin_homology_sf"/>
</dbReference>
<dbReference type="InterPro" id="IPR036388">
    <property type="entry name" value="WH-like_DNA-bd_sf"/>
</dbReference>
<dbReference type="InterPro" id="IPR014786">
    <property type="entry name" value="ANAPC2_C"/>
</dbReference>
<accession>A0A9N9TD16</accession>
<name>A0A9N9TD16_DIABA</name>
<dbReference type="SMART" id="SM00182">
    <property type="entry name" value="CULLIN"/>
    <property type="match status" value="1"/>
</dbReference>
<evidence type="ECO:0000256" key="6">
    <source>
        <dbReference type="PROSITE-ProRule" id="PRU00330"/>
    </source>
</evidence>
<evidence type="ECO:0000256" key="1">
    <source>
        <dbReference type="ARBA" id="ARBA00016068"/>
    </source>
</evidence>
<dbReference type="GO" id="GO:0007091">
    <property type="term" value="P:metaphase/anaphase transition of mitotic cell cycle"/>
    <property type="evidence" value="ECO:0007669"/>
    <property type="project" value="TreeGrafter"/>
</dbReference>
<dbReference type="Gene3D" id="3.30.230.130">
    <property type="entry name" value="Cullin, Chain C, Domain 2"/>
    <property type="match status" value="1"/>
</dbReference>
<keyword evidence="5" id="KW-0131">Cell cycle</keyword>
<protein>
    <recommendedName>
        <fullName evidence="1">Anaphase-promoting complex subunit 2</fullName>
    </recommendedName>
</protein>
<dbReference type="SMART" id="SM01013">
    <property type="entry name" value="APC2"/>
    <property type="match status" value="1"/>
</dbReference>
<feature type="domain" description="Cullin family profile" evidence="7">
    <location>
        <begin position="461"/>
        <end position="655"/>
    </location>
</feature>
<dbReference type="PANTHER" id="PTHR45957:SF1">
    <property type="entry name" value="ANAPHASE-PROMOTING COMPLEX SUBUNIT 2"/>
    <property type="match status" value="1"/>
</dbReference>
<dbReference type="EMBL" id="OU898284">
    <property type="protein sequence ID" value="CAG9840451.1"/>
    <property type="molecule type" value="Genomic_DNA"/>
</dbReference>
<evidence type="ECO:0000256" key="2">
    <source>
        <dbReference type="ARBA" id="ARBA00022618"/>
    </source>
</evidence>
<dbReference type="PANTHER" id="PTHR45957">
    <property type="entry name" value="ANAPHASE-PROMOTING COMPLEX SUBUNIT 2"/>
    <property type="match status" value="1"/>
</dbReference>
<dbReference type="GO" id="GO:0006511">
    <property type="term" value="P:ubiquitin-dependent protein catabolic process"/>
    <property type="evidence" value="ECO:0007669"/>
    <property type="project" value="InterPro"/>
</dbReference>
<dbReference type="Pfam" id="PF08672">
    <property type="entry name" value="ANAPC2"/>
    <property type="match status" value="1"/>
</dbReference>
<comment type="similarity">
    <text evidence="6">Belongs to the cullin family.</text>
</comment>